<feature type="region of interest" description="Disordered" evidence="1">
    <location>
        <begin position="1"/>
        <end position="142"/>
    </location>
</feature>
<dbReference type="HOGENOM" id="CLU_091408_0_0_1"/>
<organism evidence="2 3">
    <name type="scientific">Exophiala oligosperma</name>
    <dbReference type="NCBI Taxonomy" id="215243"/>
    <lineage>
        <taxon>Eukaryota</taxon>
        <taxon>Fungi</taxon>
        <taxon>Dikarya</taxon>
        <taxon>Ascomycota</taxon>
        <taxon>Pezizomycotina</taxon>
        <taxon>Eurotiomycetes</taxon>
        <taxon>Chaetothyriomycetidae</taxon>
        <taxon>Chaetothyriales</taxon>
        <taxon>Herpotrichiellaceae</taxon>
        <taxon>Exophiala</taxon>
    </lineage>
</organism>
<evidence type="ECO:0000256" key="1">
    <source>
        <dbReference type="SAM" id="MobiDB-lite"/>
    </source>
</evidence>
<sequence>MEMSNNALDQSLSASPRLGGEQTDTDAVTAVNSSPLPTRSRHAQTPSVTTRKRTNDEVYEPVQSPIRSPTAIKSSKQHNKAESIFKLETGDGGTNPNRPVGTGGVRRDEEPGSKAKAVPGQDADYGQGEAQESNEDGSGEELVKRIERCQQDFQVAFEQFKQSLSERDKTAELESLDWDELELRYQNEIQPKIAAEQDIMDEFQARFQASEIYMSDFHD</sequence>
<feature type="compositionally biased region" description="Polar residues" evidence="1">
    <location>
        <begin position="65"/>
        <end position="74"/>
    </location>
</feature>
<gene>
    <name evidence="2" type="ORF">PV06_00346</name>
</gene>
<feature type="compositionally biased region" description="Basic and acidic residues" evidence="1">
    <location>
        <begin position="79"/>
        <end position="89"/>
    </location>
</feature>
<keyword evidence="3" id="KW-1185">Reference proteome</keyword>
<feature type="compositionally biased region" description="Polar residues" evidence="1">
    <location>
        <begin position="1"/>
        <end position="14"/>
    </location>
</feature>
<evidence type="ECO:0000313" key="3">
    <source>
        <dbReference type="Proteomes" id="UP000053342"/>
    </source>
</evidence>
<proteinExistence type="predicted"/>
<dbReference type="OrthoDB" id="5335351at2759"/>
<feature type="compositionally biased region" description="Polar residues" evidence="1">
    <location>
        <begin position="30"/>
        <end position="49"/>
    </location>
</feature>
<protein>
    <submittedName>
        <fullName evidence="2">Uncharacterized protein</fullName>
    </submittedName>
</protein>
<dbReference type="RefSeq" id="XP_016267892.1">
    <property type="nucleotide sequence ID" value="XM_016400839.1"/>
</dbReference>
<accession>A0A0D2B5X8</accession>
<dbReference type="EMBL" id="KN847332">
    <property type="protein sequence ID" value="KIW47676.1"/>
    <property type="molecule type" value="Genomic_DNA"/>
</dbReference>
<dbReference type="STRING" id="215243.A0A0D2B5X8"/>
<evidence type="ECO:0000313" key="2">
    <source>
        <dbReference type="EMBL" id="KIW47676.1"/>
    </source>
</evidence>
<dbReference type="VEuPathDB" id="FungiDB:PV06_00346"/>
<dbReference type="GeneID" id="27352420"/>
<reference evidence="2 3" key="1">
    <citation type="submission" date="2015-01" db="EMBL/GenBank/DDBJ databases">
        <title>The Genome Sequence of Exophiala oligosperma CBS72588.</title>
        <authorList>
            <consortium name="The Broad Institute Genomics Platform"/>
            <person name="Cuomo C."/>
            <person name="de Hoog S."/>
            <person name="Gorbushina A."/>
            <person name="Stielow B."/>
            <person name="Teixiera M."/>
            <person name="Abouelleil A."/>
            <person name="Chapman S.B."/>
            <person name="Priest M."/>
            <person name="Young S.K."/>
            <person name="Wortman J."/>
            <person name="Nusbaum C."/>
            <person name="Birren B."/>
        </authorList>
    </citation>
    <scope>NUCLEOTIDE SEQUENCE [LARGE SCALE GENOMIC DNA]</scope>
    <source>
        <strain evidence="2 3">CBS 72588</strain>
    </source>
</reference>
<dbReference type="Proteomes" id="UP000053342">
    <property type="component" value="Unassembled WGS sequence"/>
</dbReference>
<name>A0A0D2B5X8_9EURO</name>
<dbReference type="AlphaFoldDB" id="A0A0D2B5X8"/>